<evidence type="ECO:0000256" key="8">
    <source>
        <dbReference type="ARBA" id="ARBA00022837"/>
    </source>
</evidence>
<dbReference type="Proteomes" id="UP001530315">
    <property type="component" value="Unassembled WGS sequence"/>
</dbReference>
<dbReference type="InterPro" id="IPR036249">
    <property type="entry name" value="Thioredoxin-like_sf"/>
</dbReference>
<feature type="active site" description="Proton acceptor" evidence="12">
    <location>
        <position position="202"/>
    </location>
</feature>
<feature type="binding site" evidence="14">
    <location>
        <position position="282"/>
    </location>
    <ligand>
        <name>Ca(2+)</name>
        <dbReference type="ChEBI" id="CHEBI:29108"/>
    </ligand>
</feature>
<evidence type="ECO:0000256" key="11">
    <source>
        <dbReference type="ARBA" id="ARBA00023232"/>
    </source>
</evidence>
<feature type="binding site" evidence="13">
    <location>
        <position position="457"/>
    </location>
    <ligand>
        <name>substrate</name>
    </ligand>
</feature>
<dbReference type="SUPFAM" id="SSF63433">
    <property type="entry name" value="Fumarylacetoacetate hydrolase, FAH, N-terminal domain"/>
    <property type="match status" value="1"/>
</dbReference>
<dbReference type="GO" id="GO:0006572">
    <property type="term" value="P:L-tyrosine catabolic process"/>
    <property type="evidence" value="ECO:0007669"/>
    <property type="project" value="UniProtKB-KW"/>
</dbReference>
<sequence length="771" mass="83517">MKSSSSSSSSTSSLPSLSSWLDIPPDCDFGLLNVPFGVCSFPPPPSPVLDDAAAPERERVVVVSTIDPSSPRCCTAMGNVVVDLHLLAEAGLLDDLDDDVDDFHPRVVFSMPNLDSFLRCERRTWIAVRDRLIGLFLLHDYDDDDDDDDFRTTTTKIKADDRLRTNHPLRDAALRPMSSAVVRHHVPCTIGDYTDFYSSREHATNVGVMFRGKDDALQPNWLHVPIGYHGRSSSIDVSSSSTTTTTTTAGGVVRRPCGQVMIDPADPKRGSKYGPTRSLDFELEVAFVVGGRTNVERVVGDGGEYHYDTIGRPMNAEEAKDRIFGYVLMNDWSARDVQKWEYVPLGPFTSKNFATTISPWIVTTMALEPYRCATSAAEQGNRDGSGDPVPLEYLSDPDYGSYDVNLSVSLRPSSSSVSTVVCRSNLRHMYWSSVQQLVHHSVTGCPMRAGDLLGSGTISGSERGSFGSMLELSWGGTRDVDLDGGVGRRFLEDGDVVMMEGWCEGGRGPGRVGFGACSARILPAVPFPCDSREGGEERQPPRRYTRFRLRDASPTSTFAWRARIALTAKGVPYETIGPISLEERCRTEGGVCASSITDDAPTRRTTPALEFVDGGNGVVRITQSHAMVDFLESAFPNRGGLLIPPDPVARAKVWEAAEAIDSVVQEIADIVGGAGERAGMTGSSSICPVEDGLSRLEALLAPYHAPQEGTRSAVGGPFTIGTHGPNIADVCLVPLLHNARGYGIDSSLYPTLTSIEMACTHHPWFRGAAPE</sequence>
<comment type="similarity">
    <text evidence="4">Belongs to the FAH family.</text>
</comment>
<dbReference type="InterPro" id="IPR010987">
    <property type="entry name" value="Glutathione-S-Trfase_C-like"/>
</dbReference>
<feature type="domain" description="GST N-terminal" evidence="15">
    <location>
        <begin position="546"/>
        <end position="639"/>
    </location>
</feature>
<feature type="binding site" evidence="14">
    <location>
        <position position="331"/>
    </location>
    <ligand>
        <name>Mg(2+)</name>
        <dbReference type="ChEBI" id="CHEBI:18420"/>
    </ligand>
</feature>
<dbReference type="Pfam" id="PF09298">
    <property type="entry name" value="FAA_hydrolase_N"/>
    <property type="match status" value="1"/>
</dbReference>
<dbReference type="InterPro" id="IPR015377">
    <property type="entry name" value="Fumarylacetoacetase_N"/>
</dbReference>
<evidence type="ECO:0000256" key="5">
    <source>
        <dbReference type="ARBA" id="ARBA00012094"/>
    </source>
</evidence>
<dbReference type="InterPro" id="IPR005959">
    <property type="entry name" value="Fumarylacetoacetase"/>
</dbReference>
<evidence type="ECO:0000256" key="2">
    <source>
        <dbReference type="ARBA" id="ARBA00001946"/>
    </source>
</evidence>
<keyword evidence="7" id="KW-0378">Hydrolase</keyword>
<dbReference type="GO" id="GO:0004334">
    <property type="term" value="F:fumarylacetoacetase activity"/>
    <property type="evidence" value="ECO:0007669"/>
    <property type="project" value="UniProtKB-EC"/>
</dbReference>
<feature type="binding site" evidence="13">
    <location>
        <position position="211"/>
    </location>
    <ligand>
        <name>substrate</name>
    </ligand>
</feature>
<comment type="caution">
    <text evidence="17">The sequence shown here is derived from an EMBL/GenBank/DDBJ whole genome shotgun (WGS) entry which is preliminary data.</text>
</comment>
<feature type="domain" description="GST C-terminal" evidence="16">
    <location>
        <begin position="646"/>
        <end position="771"/>
    </location>
</feature>
<evidence type="ECO:0000259" key="16">
    <source>
        <dbReference type="PROSITE" id="PS50405"/>
    </source>
</evidence>
<evidence type="ECO:0000256" key="6">
    <source>
        <dbReference type="ARBA" id="ARBA00022723"/>
    </source>
</evidence>
<keyword evidence="10" id="KW-0828">Tyrosine catabolism</keyword>
<dbReference type="Gene3D" id="3.90.850.10">
    <property type="entry name" value="Fumarylacetoacetase-like, C-terminal domain"/>
    <property type="match status" value="1"/>
</dbReference>
<dbReference type="SUPFAM" id="SSF47616">
    <property type="entry name" value="GST C-terminal domain-like"/>
    <property type="match status" value="1"/>
</dbReference>
<name>A0ABD3MEE8_9STRA</name>
<gene>
    <name evidence="17" type="ORF">ACHAW5_006678</name>
</gene>
<dbReference type="EC" id="3.7.1.2" evidence="5"/>
<accession>A0ABD3MEE8</accession>
<dbReference type="PROSITE" id="PS50404">
    <property type="entry name" value="GST_NTER"/>
    <property type="match status" value="1"/>
</dbReference>
<dbReference type="Gene3D" id="1.20.1050.10">
    <property type="match status" value="1"/>
</dbReference>
<keyword evidence="18" id="KW-1185">Reference proteome</keyword>
<dbReference type="GO" id="GO:0046872">
    <property type="term" value="F:metal ion binding"/>
    <property type="evidence" value="ECO:0007669"/>
    <property type="project" value="UniProtKB-KW"/>
</dbReference>
<evidence type="ECO:0000259" key="15">
    <source>
        <dbReference type="PROSITE" id="PS50404"/>
    </source>
</evidence>
<evidence type="ECO:0000313" key="17">
    <source>
        <dbReference type="EMBL" id="KAL3761972.1"/>
    </source>
</evidence>
<dbReference type="Gene3D" id="2.30.30.230">
    <property type="entry name" value="Fumarylacetoacetase, N-terminal domain"/>
    <property type="match status" value="1"/>
</dbReference>
<comment type="pathway">
    <text evidence="3">Amino-acid degradation; L-phenylalanine degradation; acetoacetate and fumarate from L-phenylalanine: step 6/6.</text>
</comment>
<proteinExistence type="inferred from homology"/>
<keyword evidence="8 14" id="KW-0106">Calcium</keyword>
<comment type="cofactor">
    <cofactor evidence="2 14">
        <name>Mg(2+)</name>
        <dbReference type="ChEBI" id="CHEBI:18420"/>
    </cofactor>
</comment>
<dbReference type="InterPro" id="IPR004045">
    <property type="entry name" value="Glutathione_S-Trfase_N"/>
</dbReference>
<dbReference type="InterPro" id="IPR036282">
    <property type="entry name" value="Glutathione-S-Trfase_C_sf"/>
</dbReference>
<dbReference type="PANTHER" id="PTHR43069:SF2">
    <property type="entry name" value="FUMARYLACETOACETASE"/>
    <property type="match status" value="1"/>
</dbReference>
<reference evidence="17 18" key="1">
    <citation type="submission" date="2024-10" db="EMBL/GenBank/DDBJ databases">
        <title>Updated reference genomes for cyclostephanoid diatoms.</title>
        <authorList>
            <person name="Roberts W.R."/>
            <person name="Alverson A.J."/>
        </authorList>
    </citation>
    <scope>NUCLEOTIDE SEQUENCE [LARGE SCALE GENOMIC DNA]</scope>
    <source>
        <strain evidence="17 18">AJA276-08</strain>
    </source>
</reference>
<keyword evidence="9 14" id="KW-0460">Magnesium</keyword>
<dbReference type="SUPFAM" id="SSF56529">
    <property type="entry name" value="FAH"/>
    <property type="match status" value="1"/>
</dbReference>
<dbReference type="GO" id="GO:0006559">
    <property type="term" value="P:L-phenylalanine catabolic process"/>
    <property type="evidence" value="ECO:0007669"/>
    <property type="project" value="UniProtKB-KW"/>
</dbReference>
<dbReference type="InterPro" id="IPR036663">
    <property type="entry name" value="Fumarylacetoacetase_C_sf"/>
</dbReference>
<evidence type="ECO:0000256" key="4">
    <source>
        <dbReference type="ARBA" id="ARBA00010211"/>
    </source>
</evidence>
<evidence type="ECO:0000256" key="14">
    <source>
        <dbReference type="PIRSR" id="PIRSR605959-3"/>
    </source>
</evidence>
<evidence type="ECO:0000256" key="3">
    <source>
        <dbReference type="ARBA" id="ARBA00004782"/>
    </source>
</evidence>
<dbReference type="InterPro" id="IPR011234">
    <property type="entry name" value="Fumarylacetoacetase-like_C"/>
</dbReference>
<dbReference type="AlphaFoldDB" id="A0ABD3MEE8"/>
<dbReference type="Pfam" id="PF01557">
    <property type="entry name" value="FAA_hydrolase"/>
    <property type="match status" value="1"/>
</dbReference>
<dbReference type="Gene3D" id="3.40.30.10">
    <property type="entry name" value="Glutaredoxin"/>
    <property type="match status" value="1"/>
</dbReference>
<comment type="cofactor">
    <cofactor evidence="1 14">
        <name>Ca(2+)</name>
        <dbReference type="ChEBI" id="CHEBI:29108"/>
    </cofactor>
</comment>
<evidence type="ECO:0000256" key="10">
    <source>
        <dbReference type="ARBA" id="ARBA00022878"/>
    </source>
</evidence>
<evidence type="ECO:0000256" key="13">
    <source>
        <dbReference type="PIRSR" id="PIRSR605959-2"/>
    </source>
</evidence>
<dbReference type="PANTHER" id="PTHR43069">
    <property type="entry name" value="FUMARYLACETOACETASE"/>
    <property type="match status" value="1"/>
</dbReference>
<evidence type="ECO:0000256" key="1">
    <source>
        <dbReference type="ARBA" id="ARBA00001913"/>
    </source>
</evidence>
<dbReference type="InterPro" id="IPR036462">
    <property type="entry name" value="Fumarylacetoacetase_N_sf"/>
</dbReference>
<feature type="binding site" evidence="13">
    <location>
        <position position="338"/>
    </location>
    <ligand>
        <name>substrate</name>
    </ligand>
</feature>
<feature type="binding site" evidence="13">
    <location>
        <position position="197"/>
    </location>
    <ligand>
        <name>substrate</name>
    </ligand>
</feature>
<evidence type="ECO:0000256" key="9">
    <source>
        <dbReference type="ARBA" id="ARBA00022842"/>
    </source>
</evidence>
<keyword evidence="11" id="KW-0585">Phenylalanine catabolism</keyword>
<feature type="binding site" evidence="14">
    <location>
        <position position="331"/>
    </location>
    <ligand>
        <name>Ca(2+)</name>
        <dbReference type="ChEBI" id="CHEBI:29108"/>
    </ligand>
</feature>
<dbReference type="SUPFAM" id="SSF52833">
    <property type="entry name" value="Thioredoxin-like"/>
    <property type="match status" value="1"/>
</dbReference>
<feature type="binding site" evidence="13">
    <location>
        <position position="342"/>
    </location>
    <ligand>
        <name>substrate</name>
    </ligand>
</feature>
<feature type="binding site" evidence="14">
    <location>
        <position position="195"/>
    </location>
    <ligand>
        <name>Ca(2+)</name>
        <dbReference type="ChEBI" id="CHEBI:29108"/>
    </ligand>
</feature>
<feature type="binding site" evidence="14">
    <location>
        <position position="351"/>
    </location>
    <ligand>
        <name>Mg(2+)</name>
        <dbReference type="ChEBI" id="CHEBI:18420"/>
    </ligand>
</feature>
<protein>
    <recommendedName>
        <fullName evidence="5">fumarylacetoacetase</fullName>
        <ecNumber evidence="5">3.7.1.2</ecNumber>
    </recommendedName>
</protein>
<feature type="binding site" evidence="14">
    <location>
        <position position="355"/>
    </location>
    <ligand>
        <name>Mg(2+)</name>
        <dbReference type="ChEBI" id="CHEBI:18420"/>
    </ligand>
</feature>
<dbReference type="PROSITE" id="PS50405">
    <property type="entry name" value="GST_CTER"/>
    <property type="match status" value="1"/>
</dbReference>
<dbReference type="CDD" id="cd00570">
    <property type="entry name" value="GST_N_family"/>
    <property type="match status" value="1"/>
</dbReference>
<dbReference type="FunFam" id="3.90.850.10:FF:000009">
    <property type="entry name" value="Fumarylacetoacetase"/>
    <property type="match status" value="1"/>
</dbReference>
<dbReference type="EMBL" id="JALLAZ020001841">
    <property type="protein sequence ID" value="KAL3761972.1"/>
    <property type="molecule type" value="Genomic_DNA"/>
</dbReference>
<dbReference type="NCBIfam" id="TIGR01266">
    <property type="entry name" value="fum_ac_acetase"/>
    <property type="match status" value="1"/>
</dbReference>
<evidence type="ECO:0000256" key="12">
    <source>
        <dbReference type="PIRSR" id="PIRSR605959-1"/>
    </source>
</evidence>
<evidence type="ECO:0000256" key="7">
    <source>
        <dbReference type="ARBA" id="ARBA00022801"/>
    </source>
</evidence>
<evidence type="ECO:0000313" key="18">
    <source>
        <dbReference type="Proteomes" id="UP001530315"/>
    </source>
</evidence>
<organism evidence="17 18">
    <name type="scientific">Stephanodiscus triporus</name>
    <dbReference type="NCBI Taxonomy" id="2934178"/>
    <lineage>
        <taxon>Eukaryota</taxon>
        <taxon>Sar</taxon>
        <taxon>Stramenopiles</taxon>
        <taxon>Ochrophyta</taxon>
        <taxon>Bacillariophyta</taxon>
        <taxon>Coscinodiscophyceae</taxon>
        <taxon>Thalassiosirophycidae</taxon>
        <taxon>Stephanodiscales</taxon>
        <taxon>Stephanodiscaceae</taxon>
        <taxon>Stephanodiscus</taxon>
    </lineage>
</organism>
<feature type="binding site" evidence="14">
    <location>
        <position position="284"/>
    </location>
    <ligand>
        <name>Ca(2+)</name>
        <dbReference type="ChEBI" id="CHEBI:29108"/>
    </ligand>
</feature>
<keyword evidence="6 14" id="KW-0479">Metal-binding</keyword>